<dbReference type="Proteomes" id="UP001177140">
    <property type="component" value="Unassembled WGS sequence"/>
</dbReference>
<protein>
    <recommendedName>
        <fullName evidence="9">60S acidic ribosomal protein P2</fullName>
    </recommendedName>
</protein>
<dbReference type="Pfam" id="PF00428">
    <property type="entry name" value="Ribosomal_60s"/>
    <property type="match status" value="1"/>
</dbReference>
<dbReference type="AlphaFoldDB" id="A0AA41SFM9"/>
<evidence type="ECO:0000256" key="3">
    <source>
        <dbReference type="ARBA" id="ARBA00011266"/>
    </source>
</evidence>
<feature type="compositionally biased region" description="Acidic residues" evidence="6">
    <location>
        <begin position="97"/>
        <end position="107"/>
    </location>
</feature>
<dbReference type="FunFam" id="1.10.10.1410:FF:000002">
    <property type="entry name" value="60S acidic ribosomal protein P2"/>
    <property type="match status" value="1"/>
</dbReference>
<evidence type="ECO:0000256" key="1">
    <source>
        <dbReference type="ARBA" id="ARBA00003362"/>
    </source>
</evidence>
<dbReference type="PANTHER" id="PTHR21141">
    <property type="entry name" value="60S ACIDIC RIBOSOMAL PROTEIN FAMILY MEMBER"/>
    <property type="match status" value="1"/>
</dbReference>
<proteinExistence type="inferred from homology"/>
<keyword evidence="5" id="KW-0687">Ribonucleoprotein</keyword>
<feature type="compositionally biased region" description="Basic and acidic residues" evidence="6">
    <location>
        <begin position="87"/>
        <end position="96"/>
    </location>
</feature>
<feature type="region of interest" description="Disordered" evidence="6">
    <location>
        <begin position="77"/>
        <end position="119"/>
    </location>
</feature>
<evidence type="ECO:0000313" key="8">
    <source>
        <dbReference type="Proteomes" id="UP001177140"/>
    </source>
</evidence>
<reference evidence="7" key="1">
    <citation type="submission" date="2022-03" db="EMBL/GenBank/DDBJ databases">
        <title>A functionally conserved STORR gene fusion in Papaver species that diverged 16.8 million years ago.</title>
        <authorList>
            <person name="Catania T."/>
        </authorList>
    </citation>
    <scope>NUCLEOTIDE SEQUENCE</scope>
    <source>
        <strain evidence="7">S-191538</strain>
    </source>
</reference>
<evidence type="ECO:0000256" key="5">
    <source>
        <dbReference type="ARBA" id="ARBA00023274"/>
    </source>
</evidence>
<evidence type="ECO:0000313" key="7">
    <source>
        <dbReference type="EMBL" id="MCL7034556.1"/>
    </source>
</evidence>
<organism evidence="7 8">
    <name type="scientific">Papaver nudicaule</name>
    <name type="common">Iceland poppy</name>
    <dbReference type="NCBI Taxonomy" id="74823"/>
    <lineage>
        <taxon>Eukaryota</taxon>
        <taxon>Viridiplantae</taxon>
        <taxon>Streptophyta</taxon>
        <taxon>Embryophyta</taxon>
        <taxon>Tracheophyta</taxon>
        <taxon>Spermatophyta</taxon>
        <taxon>Magnoliopsida</taxon>
        <taxon>Ranunculales</taxon>
        <taxon>Papaveraceae</taxon>
        <taxon>Papaveroideae</taxon>
        <taxon>Papaver</taxon>
    </lineage>
</organism>
<dbReference type="InterPro" id="IPR038716">
    <property type="entry name" value="P1/P2_N_sf"/>
</dbReference>
<sequence length="119" mass="12835">MKVISAYLLAVLGGNKEPAFEDIKNILGSVGAADDSDERIQLLLSQLKGKDLNELIACGRNKLFVCVPVVVNAIGDGGAGPAGSVAEPKKEEKVEENIDEDSDDDWSDLYFGDPLREDW</sequence>
<dbReference type="PANTHER" id="PTHR21141:SF5">
    <property type="entry name" value="LARGE RIBOSOMAL SUBUNIT PROTEIN P2"/>
    <property type="match status" value="1"/>
</dbReference>
<evidence type="ECO:0008006" key="9">
    <source>
        <dbReference type="Google" id="ProtNLM"/>
    </source>
</evidence>
<gene>
    <name evidence="7" type="ORF">MKW94_025022</name>
</gene>
<comment type="subunit">
    <text evidence="3">P1 and P2 exist as dimers at the large ribosomal subunit.</text>
</comment>
<keyword evidence="8" id="KW-1185">Reference proteome</keyword>
<comment type="similarity">
    <text evidence="2">Belongs to the eukaryotic ribosomal protein P1/P2 family.</text>
</comment>
<evidence type="ECO:0000256" key="6">
    <source>
        <dbReference type="SAM" id="MobiDB-lite"/>
    </source>
</evidence>
<dbReference type="Gene3D" id="1.10.10.1410">
    <property type="match status" value="1"/>
</dbReference>
<dbReference type="GO" id="GO:0003735">
    <property type="term" value="F:structural constituent of ribosome"/>
    <property type="evidence" value="ECO:0007669"/>
    <property type="project" value="InterPro"/>
</dbReference>
<dbReference type="CDD" id="cd05833">
    <property type="entry name" value="Ribosomal_P2"/>
    <property type="match status" value="1"/>
</dbReference>
<dbReference type="InterPro" id="IPR044076">
    <property type="entry name" value="Ribosomal_P2"/>
</dbReference>
<comment type="caution">
    <text evidence="7">The sequence shown here is derived from an EMBL/GenBank/DDBJ whole genome shotgun (WGS) entry which is preliminary data.</text>
</comment>
<evidence type="ECO:0000256" key="4">
    <source>
        <dbReference type="ARBA" id="ARBA00022980"/>
    </source>
</evidence>
<comment type="function">
    <text evidence="1">Plays an important role in the elongation step of protein synthesis.</text>
</comment>
<dbReference type="EMBL" id="JAJJMA010146844">
    <property type="protein sequence ID" value="MCL7034556.1"/>
    <property type="molecule type" value="Genomic_DNA"/>
</dbReference>
<keyword evidence="4" id="KW-0689">Ribosomal protein</keyword>
<accession>A0AA41SFM9</accession>
<name>A0AA41SFM9_PAPNU</name>
<dbReference type="GO" id="GO:0022625">
    <property type="term" value="C:cytosolic large ribosomal subunit"/>
    <property type="evidence" value="ECO:0007669"/>
    <property type="project" value="InterPro"/>
</dbReference>
<evidence type="ECO:0000256" key="2">
    <source>
        <dbReference type="ARBA" id="ARBA00005436"/>
    </source>
</evidence>
<dbReference type="GO" id="GO:0002182">
    <property type="term" value="P:cytoplasmic translational elongation"/>
    <property type="evidence" value="ECO:0007669"/>
    <property type="project" value="InterPro"/>
</dbReference>